<keyword evidence="3" id="KW-1133">Transmembrane helix</keyword>
<name>A0ABR0EI31_ZASCE</name>
<protein>
    <submittedName>
        <fullName evidence="4">Uncharacterized protein</fullName>
    </submittedName>
</protein>
<dbReference type="Pfam" id="PF11807">
    <property type="entry name" value="UstYa"/>
    <property type="match status" value="1"/>
</dbReference>
<feature type="region of interest" description="Disordered" evidence="2">
    <location>
        <begin position="50"/>
        <end position="89"/>
    </location>
</feature>
<feature type="transmembrane region" description="Helical" evidence="3">
    <location>
        <begin position="96"/>
        <end position="115"/>
    </location>
</feature>
<reference evidence="4 5" key="1">
    <citation type="journal article" date="2023" name="G3 (Bethesda)">
        <title>A chromosome-level genome assembly of Zasmidium syzygii isolated from banana leaves.</title>
        <authorList>
            <person name="van Westerhoven A.C."/>
            <person name="Mehrabi R."/>
            <person name="Talebi R."/>
            <person name="Steentjes M.B.F."/>
            <person name="Corcolon B."/>
            <person name="Chong P.A."/>
            <person name="Kema G.H.J."/>
            <person name="Seidl M.F."/>
        </authorList>
    </citation>
    <scope>NUCLEOTIDE SEQUENCE [LARGE SCALE GENOMIC DNA]</scope>
    <source>
        <strain evidence="4 5">P124</strain>
    </source>
</reference>
<comment type="similarity">
    <text evidence="1">Belongs to the ustYa family.</text>
</comment>
<keyword evidence="5" id="KW-1185">Reference proteome</keyword>
<proteinExistence type="inferred from homology"/>
<feature type="compositionally biased region" description="Basic and acidic residues" evidence="2">
    <location>
        <begin position="61"/>
        <end position="75"/>
    </location>
</feature>
<evidence type="ECO:0000256" key="1">
    <source>
        <dbReference type="ARBA" id="ARBA00035112"/>
    </source>
</evidence>
<dbReference type="Proteomes" id="UP001305779">
    <property type="component" value="Unassembled WGS sequence"/>
</dbReference>
<comment type="caution">
    <text evidence="4">The sequence shown here is derived from an EMBL/GenBank/DDBJ whole genome shotgun (WGS) entry which is preliminary data.</text>
</comment>
<keyword evidence="3" id="KW-0812">Transmembrane</keyword>
<gene>
    <name evidence="4" type="ORF">PRZ48_009045</name>
</gene>
<evidence type="ECO:0000313" key="4">
    <source>
        <dbReference type="EMBL" id="KAK4500853.1"/>
    </source>
</evidence>
<evidence type="ECO:0000313" key="5">
    <source>
        <dbReference type="Proteomes" id="UP001305779"/>
    </source>
</evidence>
<evidence type="ECO:0000256" key="3">
    <source>
        <dbReference type="SAM" id="Phobius"/>
    </source>
</evidence>
<dbReference type="EMBL" id="JAXOVC010000006">
    <property type="protein sequence ID" value="KAK4500853.1"/>
    <property type="molecule type" value="Genomic_DNA"/>
</dbReference>
<dbReference type="PANTHER" id="PTHR33365">
    <property type="entry name" value="YALI0B05434P"/>
    <property type="match status" value="1"/>
</dbReference>
<accession>A0ABR0EI31</accession>
<sequence>MHKVDGKVLRRPGLDFSGVQDFFSFHKLQFGSAHFGLRHIEPSQTVMTTSLGRGQVESAMETEKTERYSSDDESTKALLGGSNTDPETRSRRRLSWTIPLLLNIVLFFVSLGMLVSSMTTRSSVQTAIKKTSIYTPVFDDTTIRIETTQLNGSLYPGPNPSPWYGLPTDPIAEAAWDEFEHIRTIPLTKSQLLAMGKDPTLAAKFEDSFWQMGEETYVGALDFFHQIHCLNMLRKAAFSGNAGLAGTKAQEVVHLQHCTDMLMQHMLCTADAGMITYQWREGNEYPFPDFGVKRECRDWRQLVEWRDEHAVDLEEYKRYTKPEDVEVVPWGEEEGKFMKWVDEVGEKHGS</sequence>
<dbReference type="InterPro" id="IPR021765">
    <property type="entry name" value="UstYa-like"/>
</dbReference>
<dbReference type="PANTHER" id="PTHR33365:SF14">
    <property type="entry name" value="TAT PATHWAY SIGNAL SEQUENCE"/>
    <property type="match status" value="1"/>
</dbReference>
<organism evidence="4 5">
    <name type="scientific">Zasmidium cellare</name>
    <name type="common">Wine cellar mold</name>
    <name type="synonym">Racodium cellare</name>
    <dbReference type="NCBI Taxonomy" id="395010"/>
    <lineage>
        <taxon>Eukaryota</taxon>
        <taxon>Fungi</taxon>
        <taxon>Dikarya</taxon>
        <taxon>Ascomycota</taxon>
        <taxon>Pezizomycotina</taxon>
        <taxon>Dothideomycetes</taxon>
        <taxon>Dothideomycetidae</taxon>
        <taxon>Mycosphaerellales</taxon>
        <taxon>Mycosphaerellaceae</taxon>
        <taxon>Zasmidium</taxon>
    </lineage>
</organism>
<evidence type="ECO:0000256" key="2">
    <source>
        <dbReference type="SAM" id="MobiDB-lite"/>
    </source>
</evidence>
<keyword evidence="3" id="KW-0472">Membrane</keyword>